<reference evidence="3 4" key="1">
    <citation type="submission" date="2020-10" db="EMBL/GenBank/DDBJ databases">
        <title>Genomic Encyclopedia of Type Strains, Phase IV (KMG-IV): sequencing the most valuable type-strain genomes for metagenomic binning, comparative biology and taxonomic classification.</title>
        <authorList>
            <person name="Goeker M."/>
        </authorList>
    </citation>
    <scope>NUCLEOTIDE SEQUENCE [LARGE SCALE GENOMIC DNA]</scope>
    <source>
        <strain evidence="3 4">DSM 4194</strain>
    </source>
</reference>
<evidence type="ECO:0000313" key="3">
    <source>
        <dbReference type="EMBL" id="MBE1426052.1"/>
    </source>
</evidence>
<protein>
    <submittedName>
        <fullName evidence="3">Glycosyltransferase involved in cell wall biosynthesis</fullName>
    </submittedName>
</protein>
<feature type="domain" description="Glycosyl transferase family 1" evidence="1">
    <location>
        <begin position="239"/>
        <end position="394"/>
    </location>
</feature>
<gene>
    <name evidence="3" type="ORF">H4684_002713</name>
</gene>
<evidence type="ECO:0000313" key="4">
    <source>
        <dbReference type="Proteomes" id="UP000639010"/>
    </source>
</evidence>
<organism evidence="3 4">
    <name type="scientific">Desulfomicrobium macestii</name>
    <dbReference type="NCBI Taxonomy" id="90731"/>
    <lineage>
        <taxon>Bacteria</taxon>
        <taxon>Pseudomonadati</taxon>
        <taxon>Thermodesulfobacteriota</taxon>
        <taxon>Desulfovibrionia</taxon>
        <taxon>Desulfovibrionales</taxon>
        <taxon>Desulfomicrobiaceae</taxon>
        <taxon>Desulfomicrobium</taxon>
    </lineage>
</organism>
<sequence length="421" mass="48375">MCDTNDKAKKNILYVIHGYPPRNHAGTENYSYSLAKEVSKKKFNVASFYPIIYNNLAKSELNIKKINNHTAFEVKTKPSNHINNLFNIEIENIFLQVIKAFNPDIIHFQHTHTVLPFSLLTLSISLKIPTLITLHDFWYICPRTYMLNNDGTLCTGPTTPEKCTKCFLKNEYLREINNKNIFYYLVDLFTKRLELSRLIFLNANLATAPSKYLLDKYKEYLTFDKSARLPLGLDVTIQHFEKKINRPIRFGFLGNITLLKNVHGLIDSFLRTSGEAFLHIYGKVHDNYILETLKNISLTDSRIIFHGCYSPSDLPKIFSQIDIGVVPSFFENYPLVVREFLSVKIPVIASRVGGIPEIIEHNKNGLLFDPLSKDDLFNILQDIIDNPDLISKLSSQISNIKTIDQDASVWSEIYKSLAFKP</sequence>
<dbReference type="Pfam" id="PF13439">
    <property type="entry name" value="Glyco_transf_4"/>
    <property type="match status" value="1"/>
</dbReference>
<dbReference type="InterPro" id="IPR001296">
    <property type="entry name" value="Glyco_trans_1"/>
</dbReference>
<dbReference type="RefSeq" id="WP_192624120.1">
    <property type="nucleotide sequence ID" value="NZ_JADBGG010000021.1"/>
</dbReference>
<dbReference type="InterPro" id="IPR050194">
    <property type="entry name" value="Glycosyltransferase_grp1"/>
</dbReference>
<dbReference type="PANTHER" id="PTHR45947">
    <property type="entry name" value="SULFOQUINOVOSYL TRANSFERASE SQD2"/>
    <property type="match status" value="1"/>
</dbReference>
<accession>A0ABR9H5Q6</accession>
<dbReference type="InterPro" id="IPR028098">
    <property type="entry name" value="Glyco_trans_4-like_N"/>
</dbReference>
<keyword evidence="4" id="KW-1185">Reference proteome</keyword>
<dbReference type="EMBL" id="JADBGG010000021">
    <property type="protein sequence ID" value="MBE1426052.1"/>
    <property type="molecule type" value="Genomic_DNA"/>
</dbReference>
<comment type="caution">
    <text evidence="3">The sequence shown here is derived from an EMBL/GenBank/DDBJ whole genome shotgun (WGS) entry which is preliminary data.</text>
</comment>
<dbReference type="Pfam" id="PF00534">
    <property type="entry name" value="Glycos_transf_1"/>
    <property type="match status" value="1"/>
</dbReference>
<proteinExistence type="predicted"/>
<dbReference type="PANTHER" id="PTHR45947:SF13">
    <property type="entry name" value="TRANSFERASE"/>
    <property type="match status" value="1"/>
</dbReference>
<dbReference type="Proteomes" id="UP000639010">
    <property type="component" value="Unassembled WGS sequence"/>
</dbReference>
<name>A0ABR9H5Q6_9BACT</name>
<evidence type="ECO:0000259" key="2">
    <source>
        <dbReference type="Pfam" id="PF13439"/>
    </source>
</evidence>
<evidence type="ECO:0000259" key="1">
    <source>
        <dbReference type="Pfam" id="PF00534"/>
    </source>
</evidence>
<dbReference type="Gene3D" id="3.40.50.2000">
    <property type="entry name" value="Glycogen Phosphorylase B"/>
    <property type="match status" value="2"/>
</dbReference>
<dbReference type="SUPFAM" id="SSF53756">
    <property type="entry name" value="UDP-Glycosyltransferase/glycogen phosphorylase"/>
    <property type="match status" value="1"/>
</dbReference>
<feature type="domain" description="Glycosyltransferase subfamily 4-like N-terminal" evidence="2">
    <location>
        <begin position="26"/>
        <end position="234"/>
    </location>
</feature>